<comment type="cofactor">
    <cofactor evidence="2">
        <name>Mg(2+)</name>
        <dbReference type="ChEBI" id="CHEBI:18420"/>
    </cofactor>
</comment>
<proteinExistence type="predicted"/>
<dbReference type="Pfam" id="PF00293">
    <property type="entry name" value="NUDIX"/>
    <property type="match status" value="1"/>
</dbReference>
<evidence type="ECO:0000256" key="7">
    <source>
        <dbReference type="SAM" id="MobiDB-lite"/>
    </source>
</evidence>
<dbReference type="EMBL" id="LIBB01000241">
    <property type="protein sequence ID" value="KRO71095.1"/>
    <property type="molecule type" value="Genomic_DNA"/>
</dbReference>
<dbReference type="InterPro" id="IPR000086">
    <property type="entry name" value="NUDIX_hydrolase_dom"/>
</dbReference>
<evidence type="ECO:0000256" key="2">
    <source>
        <dbReference type="ARBA" id="ARBA00001946"/>
    </source>
</evidence>
<feature type="compositionally biased region" description="Polar residues" evidence="7">
    <location>
        <begin position="1"/>
        <end position="13"/>
    </location>
</feature>
<dbReference type="GO" id="GO:0046872">
    <property type="term" value="F:metal ion binding"/>
    <property type="evidence" value="ECO:0007669"/>
    <property type="project" value="UniProtKB-KW"/>
</dbReference>
<keyword evidence="5" id="KW-0460">Magnesium</keyword>
<feature type="compositionally biased region" description="Basic and acidic residues" evidence="7">
    <location>
        <begin position="19"/>
        <end position="30"/>
    </location>
</feature>
<dbReference type="PROSITE" id="PS51462">
    <property type="entry name" value="NUDIX"/>
    <property type="match status" value="1"/>
</dbReference>
<dbReference type="SUPFAM" id="SSF55811">
    <property type="entry name" value="Nudix"/>
    <property type="match status" value="1"/>
</dbReference>
<keyword evidence="3" id="KW-0479">Metal-binding</keyword>
<keyword evidence="4" id="KW-0378">Hydrolase</keyword>
<evidence type="ECO:0000256" key="4">
    <source>
        <dbReference type="ARBA" id="ARBA00022801"/>
    </source>
</evidence>
<dbReference type="InterPro" id="IPR015797">
    <property type="entry name" value="NUDIX_hydrolase-like_dom_sf"/>
</dbReference>
<evidence type="ECO:0000256" key="1">
    <source>
        <dbReference type="ARBA" id="ARBA00001936"/>
    </source>
</evidence>
<feature type="domain" description="Nudix hydrolase" evidence="8">
    <location>
        <begin position="73"/>
        <end position="214"/>
    </location>
</feature>
<dbReference type="AlphaFoldDB" id="A0A0R2S866"/>
<reference evidence="9 10" key="1">
    <citation type="submission" date="2015-10" db="EMBL/GenBank/DDBJ databases">
        <title>Metagenome-Assembled Genomes uncover a global brackish microbiome.</title>
        <authorList>
            <person name="Hugerth L.W."/>
            <person name="Larsson J."/>
            <person name="Alneberg J."/>
            <person name="Lindh M.V."/>
            <person name="Legrand C."/>
            <person name="Pinhassi J."/>
            <person name="Andersson A.F."/>
        </authorList>
    </citation>
    <scope>NUCLEOTIDE SEQUENCE [LARGE SCALE GENOMIC DNA]</scope>
    <source>
        <strain evidence="9">BACL4 MAG-120507-bin80</strain>
    </source>
</reference>
<evidence type="ECO:0000256" key="3">
    <source>
        <dbReference type="ARBA" id="ARBA00022723"/>
    </source>
</evidence>
<comment type="cofactor">
    <cofactor evidence="1">
        <name>Mn(2+)</name>
        <dbReference type="ChEBI" id="CHEBI:29035"/>
    </cofactor>
</comment>
<feature type="region of interest" description="Disordered" evidence="7">
    <location>
        <begin position="1"/>
        <end position="30"/>
    </location>
</feature>
<evidence type="ECO:0000313" key="10">
    <source>
        <dbReference type="Proteomes" id="UP000051934"/>
    </source>
</evidence>
<sequence length="237" mass="25664">MDSTKKPLSTFSLGGTIKDSSREAAQRREKQVTEQCAYAALLRHFSMPVPFAERPTEHADPRIHQDILSPSSLRAAAVLIAVSRPSSAQASRVVLTLRSEKLKSHAGQVSLPGGTCDAEDDGVIDTALREAEEEVGLARSEVEVIGQMGEISLPSGFRITPVIGLIDAGLTLTPCPDEVADIFHPPLDLLLDPTAYSRSITHYRGADRTIFELPYEGFRIWGATAAILYSLAKQVGR</sequence>
<name>A0A0R2S866_9GAMM</name>
<gene>
    <name evidence="9" type="ORF">ABR69_01405</name>
</gene>
<dbReference type="Proteomes" id="UP000051934">
    <property type="component" value="Unassembled WGS sequence"/>
</dbReference>
<dbReference type="CDD" id="cd03426">
    <property type="entry name" value="NUDIX_CoAse_Nudt7"/>
    <property type="match status" value="1"/>
</dbReference>
<dbReference type="PANTHER" id="PTHR12992:SF11">
    <property type="entry name" value="MITOCHONDRIAL COENZYME A DIPHOSPHATASE NUDT8"/>
    <property type="match status" value="1"/>
</dbReference>
<comment type="caution">
    <text evidence="9">The sequence shown here is derived from an EMBL/GenBank/DDBJ whole genome shotgun (WGS) entry which is preliminary data.</text>
</comment>
<organism evidence="9 10">
    <name type="scientific">OM182 bacterium BACL3 MAG-120507-bin80</name>
    <dbReference type="NCBI Taxonomy" id="1655577"/>
    <lineage>
        <taxon>Bacteria</taxon>
        <taxon>Pseudomonadati</taxon>
        <taxon>Pseudomonadota</taxon>
        <taxon>Gammaproteobacteria</taxon>
        <taxon>OMG group</taxon>
        <taxon>OM182 clade</taxon>
    </lineage>
</organism>
<evidence type="ECO:0000259" key="8">
    <source>
        <dbReference type="PROSITE" id="PS51462"/>
    </source>
</evidence>
<dbReference type="GO" id="GO:0010945">
    <property type="term" value="F:coenzyme A diphosphatase activity"/>
    <property type="evidence" value="ECO:0007669"/>
    <property type="project" value="InterPro"/>
</dbReference>
<dbReference type="Gene3D" id="3.90.79.10">
    <property type="entry name" value="Nucleoside Triphosphate Pyrophosphohydrolase"/>
    <property type="match status" value="1"/>
</dbReference>
<dbReference type="InterPro" id="IPR045121">
    <property type="entry name" value="CoAse"/>
</dbReference>
<keyword evidence="6" id="KW-0464">Manganese</keyword>
<dbReference type="PANTHER" id="PTHR12992">
    <property type="entry name" value="NUDIX HYDROLASE"/>
    <property type="match status" value="1"/>
</dbReference>
<dbReference type="NCBIfam" id="NF007980">
    <property type="entry name" value="PRK10707.1"/>
    <property type="match status" value="1"/>
</dbReference>
<evidence type="ECO:0000256" key="5">
    <source>
        <dbReference type="ARBA" id="ARBA00022842"/>
    </source>
</evidence>
<protein>
    <recommendedName>
        <fullName evidence="8">Nudix hydrolase domain-containing protein</fullName>
    </recommendedName>
</protein>
<accession>A0A0R2S866</accession>
<evidence type="ECO:0000256" key="6">
    <source>
        <dbReference type="ARBA" id="ARBA00023211"/>
    </source>
</evidence>
<evidence type="ECO:0000313" key="9">
    <source>
        <dbReference type="EMBL" id="KRO71095.1"/>
    </source>
</evidence>